<feature type="region of interest" description="Disordered" evidence="1">
    <location>
        <begin position="1"/>
        <end position="62"/>
    </location>
</feature>
<organism evidence="3 4">
    <name type="scientific">Spirodela intermedia</name>
    <name type="common">Intermediate duckweed</name>
    <dbReference type="NCBI Taxonomy" id="51605"/>
    <lineage>
        <taxon>Eukaryota</taxon>
        <taxon>Viridiplantae</taxon>
        <taxon>Streptophyta</taxon>
        <taxon>Embryophyta</taxon>
        <taxon>Tracheophyta</taxon>
        <taxon>Spermatophyta</taxon>
        <taxon>Magnoliopsida</taxon>
        <taxon>Liliopsida</taxon>
        <taxon>Araceae</taxon>
        <taxon>Lemnoideae</taxon>
        <taxon>Spirodela</taxon>
    </lineage>
</organism>
<feature type="domain" description="RIN4 pathogenic type III effector avirulence factor Avr cleavage site" evidence="2">
    <location>
        <begin position="6"/>
        <end position="40"/>
    </location>
</feature>
<dbReference type="OrthoDB" id="1109067at2759"/>
<evidence type="ECO:0000313" key="3">
    <source>
        <dbReference type="EMBL" id="CAA7405238.1"/>
    </source>
</evidence>
<dbReference type="InterPro" id="IPR040387">
    <property type="entry name" value="RIN4/NOI4"/>
</dbReference>
<dbReference type="AlphaFoldDB" id="A0A7I8L7E9"/>
<dbReference type="Proteomes" id="UP000663760">
    <property type="component" value="Chromosome 11"/>
</dbReference>
<reference evidence="3" key="1">
    <citation type="submission" date="2020-02" db="EMBL/GenBank/DDBJ databases">
        <authorList>
            <person name="Scholz U."/>
            <person name="Mascher M."/>
            <person name="Fiebig A."/>
        </authorList>
    </citation>
    <scope>NUCLEOTIDE SEQUENCE</scope>
</reference>
<evidence type="ECO:0000259" key="2">
    <source>
        <dbReference type="Pfam" id="PF05627"/>
    </source>
</evidence>
<evidence type="ECO:0000256" key="1">
    <source>
        <dbReference type="SAM" id="MobiDB-lite"/>
    </source>
</evidence>
<accession>A0A7I8L7E9</accession>
<proteinExistence type="predicted"/>
<dbReference type="EMBL" id="LR746274">
    <property type="protein sequence ID" value="CAA7405238.1"/>
    <property type="molecule type" value="Genomic_DNA"/>
</dbReference>
<protein>
    <recommendedName>
        <fullName evidence="2">RIN4 pathogenic type III effector avirulence factor Avr cleavage site domain-containing protein</fullName>
    </recommendedName>
</protein>
<sequence>MSHTVEKRSTVPKFGDWDENDPTSADNFTGIFKKVRDERKDGGKPPMISTDPEFEDNLRRSGKTSDTVSSLLLQDSRLVHCCAYHGPTQ</sequence>
<dbReference type="Pfam" id="PF05627">
    <property type="entry name" value="AvrRpt-cleavage"/>
    <property type="match status" value="1"/>
</dbReference>
<feature type="compositionally biased region" description="Basic and acidic residues" evidence="1">
    <location>
        <begin position="34"/>
        <end position="43"/>
    </location>
</feature>
<keyword evidence="4" id="KW-1185">Reference proteome</keyword>
<evidence type="ECO:0000313" key="4">
    <source>
        <dbReference type="Proteomes" id="UP000663760"/>
    </source>
</evidence>
<dbReference type="GO" id="GO:0005886">
    <property type="term" value="C:plasma membrane"/>
    <property type="evidence" value="ECO:0007669"/>
    <property type="project" value="TreeGrafter"/>
</dbReference>
<name>A0A7I8L7E9_SPIIN</name>
<gene>
    <name evidence="3" type="ORF">SI8410_11015916</name>
</gene>
<dbReference type="PANTHER" id="PTHR33159:SF101">
    <property type="entry name" value="OS04G0379600 PROTEIN"/>
    <property type="match status" value="1"/>
</dbReference>
<dbReference type="PANTHER" id="PTHR33159">
    <property type="entry name" value="RPM1-INTERACTING PROTEIN 4 (RIN4) FAMILY PROTEIN"/>
    <property type="match status" value="1"/>
</dbReference>
<dbReference type="InterPro" id="IPR008700">
    <property type="entry name" value="TypeIII_avirulence_cleave"/>
</dbReference>